<protein>
    <submittedName>
        <fullName evidence="1">Uncharacterized protein</fullName>
    </submittedName>
</protein>
<comment type="caution">
    <text evidence="1">The sequence shown here is derived from an EMBL/GenBank/DDBJ whole genome shotgun (WGS) entry which is preliminary data.</text>
</comment>
<sequence length="148" mass="16649">MPANMNHYDAAIRICVDQVTDGRICGRVVSRRLLRPFSFSDIGGLLLQLEEVLDTQNFPQAFERTRTFCPGRGEGCSDLVAKDLNSGMSREEVEAARGEAATFQLYVITRRNTTWQGFLDWLDGTPRQEYASVLELIKCVDERLSGKA</sequence>
<accession>A0ABR7HR71</accession>
<proteinExistence type="predicted"/>
<dbReference type="EMBL" id="JACOPR010000002">
    <property type="protein sequence ID" value="MBC5730024.1"/>
    <property type="molecule type" value="Genomic_DNA"/>
</dbReference>
<evidence type="ECO:0000313" key="1">
    <source>
        <dbReference type="EMBL" id="MBC5730024.1"/>
    </source>
</evidence>
<gene>
    <name evidence="1" type="ORF">H8S34_04160</name>
</gene>
<name>A0ABR7HR71_9FIRM</name>
<keyword evidence="2" id="KW-1185">Reference proteome</keyword>
<dbReference type="RefSeq" id="WP_101692362.1">
    <property type="nucleotide sequence ID" value="NZ_JACOPR010000002.1"/>
</dbReference>
<reference evidence="1 2" key="1">
    <citation type="submission" date="2020-08" db="EMBL/GenBank/DDBJ databases">
        <title>Genome public.</title>
        <authorList>
            <person name="Liu C."/>
            <person name="Sun Q."/>
        </authorList>
    </citation>
    <scope>NUCLEOTIDE SEQUENCE [LARGE SCALE GENOMIC DNA]</scope>
    <source>
        <strain evidence="1 2">New-38</strain>
    </source>
</reference>
<dbReference type="Proteomes" id="UP000660021">
    <property type="component" value="Unassembled WGS sequence"/>
</dbReference>
<organism evidence="1 2">
    <name type="scientific">Pseudoflavonifractor hominis</name>
    <dbReference type="NCBI Taxonomy" id="2763059"/>
    <lineage>
        <taxon>Bacteria</taxon>
        <taxon>Bacillati</taxon>
        <taxon>Bacillota</taxon>
        <taxon>Clostridia</taxon>
        <taxon>Eubacteriales</taxon>
        <taxon>Oscillospiraceae</taxon>
        <taxon>Pseudoflavonifractor</taxon>
    </lineage>
</organism>
<evidence type="ECO:0000313" key="2">
    <source>
        <dbReference type="Proteomes" id="UP000660021"/>
    </source>
</evidence>